<accession>A0A0W8FB09</accession>
<organism evidence="2">
    <name type="scientific">hydrocarbon metagenome</name>
    <dbReference type="NCBI Taxonomy" id="938273"/>
    <lineage>
        <taxon>unclassified sequences</taxon>
        <taxon>metagenomes</taxon>
        <taxon>ecological metagenomes</taxon>
    </lineage>
</organism>
<reference evidence="2" key="1">
    <citation type="journal article" date="2015" name="Proc. Natl. Acad. Sci. U.S.A.">
        <title>Networks of energetic and metabolic interactions define dynamics in microbial communities.</title>
        <authorList>
            <person name="Embree M."/>
            <person name="Liu J.K."/>
            <person name="Al-Bassam M.M."/>
            <person name="Zengler K."/>
        </authorList>
    </citation>
    <scope>NUCLEOTIDE SEQUENCE</scope>
</reference>
<sequence length="47" mass="5748">MAMMMRHPQAARDLVDERLKSFSPEQREHFRESTHHNRRVLKKLSKM</sequence>
<proteinExistence type="predicted"/>
<feature type="compositionally biased region" description="Basic residues" evidence="1">
    <location>
        <begin position="36"/>
        <end position="47"/>
    </location>
</feature>
<gene>
    <name evidence="2" type="ORF">ASZ90_012315</name>
</gene>
<comment type="caution">
    <text evidence="2">The sequence shown here is derived from an EMBL/GenBank/DDBJ whole genome shotgun (WGS) entry which is preliminary data.</text>
</comment>
<evidence type="ECO:0000313" key="2">
    <source>
        <dbReference type="EMBL" id="KUG18001.1"/>
    </source>
</evidence>
<dbReference type="AlphaFoldDB" id="A0A0W8FB09"/>
<evidence type="ECO:0000256" key="1">
    <source>
        <dbReference type="SAM" id="MobiDB-lite"/>
    </source>
</evidence>
<protein>
    <submittedName>
        <fullName evidence="2">Uncharacterized protein</fullName>
    </submittedName>
</protein>
<feature type="region of interest" description="Disordered" evidence="1">
    <location>
        <begin position="23"/>
        <end position="47"/>
    </location>
</feature>
<name>A0A0W8FB09_9ZZZZ</name>
<feature type="compositionally biased region" description="Basic and acidic residues" evidence="1">
    <location>
        <begin position="23"/>
        <end position="35"/>
    </location>
</feature>
<dbReference type="EMBL" id="LNQE01001407">
    <property type="protein sequence ID" value="KUG18001.1"/>
    <property type="molecule type" value="Genomic_DNA"/>
</dbReference>